<organism evidence="3 4">
    <name type="scientific">Caldicoprobacter faecalis</name>
    <dbReference type="NCBI Taxonomy" id="937334"/>
    <lineage>
        <taxon>Bacteria</taxon>
        <taxon>Bacillati</taxon>
        <taxon>Bacillota</taxon>
        <taxon>Clostridia</taxon>
        <taxon>Caldicoprobacterales</taxon>
        <taxon>Caldicoprobacteraceae</taxon>
        <taxon>Caldicoprobacter</taxon>
    </lineage>
</organism>
<reference evidence="3 4" key="1">
    <citation type="submission" date="2016-10" db="EMBL/GenBank/DDBJ databases">
        <authorList>
            <person name="de Groot N.N."/>
        </authorList>
    </citation>
    <scope>NUCLEOTIDE SEQUENCE [LARGE SCALE GENOMIC DNA]</scope>
    <source>
        <strain evidence="3 4">DSM 20678</strain>
    </source>
</reference>
<dbReference type="SUPFAM" id="SSF51004">
    <property type="entry name" value="C-terminal (heme d1) domain of cytochrome cd1-nitrite reductase"/>
    <property type="match status" value="1"/>
</dbReference>
<dbReference type="Gene3D" id="2.130.10.10">
    <property type="entry name" value="YVTN repeat-like/Quinoprotein amine dehydrogenase"/>
    <property type="match status" value="2"/>
</dbReference>
<feature type="domain" description="YNCE-like beta-propeller" evidence="2">
    <location>
        <begin position="7"/>
        <end position="256"/>
    </location>
</feature>
<dbReference type="Pfam" id="PF21783">
    <property type="entry name" value="YNCE"/>
    <property type="match status" value="1"/>
</dbReference>
<sequence length="305" mass="33185">MIWQGKITVANKVEDSISFLDPHLRREEYRIYLESGTGPCALAKMKSSPTLLVVQAHDNSLACLDLDKGVVEKILPVGCCPSFIAVCNKTHTIYVTNTDSDSISIVQNGDDLKVVSQIPVGSMPQGIDCHPYLPLLAIAHINSQDIWLVETEGYTTVKRMVIEGYPIQVKFGSKGNILYVGCYFHNHRLFNKVLLVDLDKDAVCHEIAVGCIPHKLLETGDGSSLLVASCEAGRLEVVDLASKSVVHSIKIGEAVCDITLDEEGMYAYVTAPKEGRVCVVDWKAGKKLADIQVGKEPSGIVYLGG</sequence>
<dbReference type="PANTHER" id="PTHR47197:SF3">
    <property type="entry name" value="DIHYDRO-HEME D1 DEHYDROGENASE"/>
    <property type="match status" value="1"/>
</dbReference>
<proteinExistence type="predicted"/>
<keyword evidence="1" id="KW-0732">Signal</keyword>
<dbReference type="InterPro" id="IPR048433">
    <property type="entry name" value="YNCE-like_beta-prop"/>
</dbReference>
<dbReference type="AlphaFoldDB" id="A0A1I5XEF8"/>
<dbReference type="STRING" id="937334.SAMN05444406_1251"/>
<name>A0A1I5XEF8_9FIRM</name>
<evidence type="ECO:0000256" key="1">
    <source>
        <dbReference type="ARBA" id="ARBA00022729"/>
    </source>
</evidence>
<dbReference type="InterPro" id="IPR011048">
    <property type="entry name" value="Haem_d1_sf"/>
</dbReference>
<dbReference type="OrthoDB" id="1706639at2"/>
<evidence type="ECO:0000313" key="4">
    <source>
        <dbReference type="Proteomes" id="UP000198577"/>
    </source>
</evidence>
<dbReference type="EMBL" id="FOXR01000025">
    <property type="protein sequence ID" value="SFQ30196.1"/>
    <property type="molecule type" value="Genomic_DNA"/>
</dbReference>
<evidence type="ECO:0000259" key="2">
    <source>
        <dbReference type="Pfam" id="PF21783"/>
    </source>
</evidence>
<accession>A0A1I5XEF8</accession>
<evidence type="ECO:0000313" key="3">
    <source>
        <dbReference type="EMBL" id="SFQ30196.1"/>
    </source>
</evidence>
<protein>
    <submittedName>
        <fullName evidence="3">40-residue YVTN family beta-propeller repeat-containing protein</fullName>
    </submittedName>
</protein>
<dbReference type="RefSeq" id="WP_025747381.1">
    <property type="nucleotide sequence ID" value="NZ_FOXR01000025.1"/>
</dbReference>
<dbReference type="InterPro" id="IPR015943">
    <property type="entry name" value="WD40/YVTN_repeat-like_dom_sf"/>
</dbReference>
<dbReference type="Proteomes" id="UP000198577">
    <property type="component" value="Unassembled WGS sequence"/>
</dbReference>
<dbReference type="PANTHER" id="PTHR47197">
    <property type="entry name" value="PROTEIN NIRF"/>
    <property type="match status" value="1"/>
</dbReference>
<keyword evidence="4" id="KW-1185">Reference proteome</keyword>
<gene>
    <name evidence="3" type="ORF">SAMN05444406_1251</name>
</gene>
<dbReference type="InterPro" id="IPR051200">
    <property type="entry name" value="Host-pathogen_enzymatic-act"/>
</dbReference>